<evidence type="ECO:0000256" key="5">
    <source>
        <dbReference type="ARBA" id="ARBA00023186"/>
    </source>
</evidence>
<dbReference type="InterPro" id="IPR036316">
    <property type="entry name" value="Pili_assmbl_chap_C_dom_sf"/>
</dbReference>
<comment type="similarity">
    <text evidence="2">Belongs to the periplasmic pilus chaperone family.</text>
</comment>
<keyword evidence="5" id="KW-0143">Chaperone</keyword>
<dbReference type="Proteomes" id="UP001468095">
    <property type="component" value="Unassembled WGS sequence"/>
</dbReference>
<evidence type="ECO:0000259" key="7">
    <source>
        <dbReference type="Pfam" id="PF00345"/>
    </source>
</evidence>
<dbReference type="Pfam" id="PF02753">
    <property type="entry name" value="PapD_C"/>
    <property type="match status" value="1"/>
</dbReference>
<dbReference type="EMBL" id="JBCGBG010000008">
    <property type="protein sequence ID" value="MEL7698057.1"/>
    <property type="molecule type" value="Genomic_DNA"/>
</dbReference>
<evidence type="ECO:0000313" key="9">
    <source>
        <dbReference type="EMBL" id="MEL7698057.1"/>
    </source>
</evidence>
<evidence type="ECO:0000313" key="10">
    <source>
        <dbReference type="Proteomes" id="UP001468095"/>
    </source>
</evidence>
<name>A0ABU9MQA2_9GAMM</name>
<dbReference type="RefSeq" id="WP_046289395.1">
    <property type="nucleotide sequence ID" value="NZ_JBCGBG010000008.1"/>
</dbReference>
<evidence type="ECO:0000259" key="8">
    <source>
        <dbReference type="Pfam" id="PF02753"/>
    </source>
</evidence>
<organism evidence="9 10">
    <name type="scientific">Pantoea brenneri</name>
    <dbReference type="NCBI Taxonomy" id="472694"/>
    <lineage>
        <taxon>Bacteria</taxon>
        <taxon>Pseudomonadati</taxon>
        <taxon>Pseudomonadota</taxon>
        <taxon>Gammaproteobacteria</taxon>
        <taxon>Enterobacterales</taxon>
        <taxon>Erwiniaceae</taxon>
        <taxon>Pantoea</taxon>
    </lineage>
</organism>
<evidence type="ECO:0000256" key="4">
    <source>
        <dbReference type="ARBA" id="ARBA00022764"/>
    </source>
</evidence>
<dbReference type="InterPro" id="IPR013783">
    <property type="entry name" value="Ig-like_fold"/>
</dbReference>
<feature type="domain" description="Pili assembly chaperone C-terminal" evidence="8">
    <location>
        <begin position="173"/>
        <end position="237"/>
    </location>
</feature>
<gene>
    <name evidence="9" type="ORF">AABB92_20665</name>
</gene>
<evidence type="ECO:0000256" key="3">
    <source>
        <dbReference type="ARBA" id="ARBA00022729"/>
    </source>
</evidence>
<dbReference type="InterPro" id="IPR008962">
    <property type="entry name" value="PapD-like_sf"/>
</dbReference>
<evidence type="ECO:0000256" key="6">
    <source>
        <dbReference type="SAM" id="SignalP"/>
    </source>
</evidence>
<evidence type="ECO:0000256" key="2">
    <source>
        <dbReference type="ARBA" id="ARBA00007399"/>
    </source>
</evidence>
<protein>
    <submittedName>
        <fullName evidence="9">Molecular chaperone</fullName>
    </submittedName>
</protein>
<evidence type="ECO:0000256" key="1">
    <source>
        <dbReference type="ARBA" id="ARBA00004418"/>
    </source>
</evidence>
<keyword evidence="4" id="KW-0574">Periplasm</keyword>
<proteinExistence type="inferred from homology"/>
<dbReference type="SUPFAM" id="SSF49584">
    <property type="entry name" value="Periplasmic chaperone C-domain"/>
    <property type="match status" value="1"/>
</dbReference>
<dbReference type="PANTHER" id="PTHR30251:SF2">
    <property type="entry name" value="FIMBRIAL CHAPERONE YADV-RELATED"/>
    <property type="match status" value="1"/>
</dbReference>
<dbReference type="InterPro" id="IPR016147">
    <property type="entry name" value="Pili_assmbl_chaperone_N"/>
</dbReference>
<dbReference type="Gene3D" id="2.60.40.10">
    <property type="entry name" value="Immunoglobulins"/>
    <property type="match status" value="2"/>
</dbReference>
<dbReference type="PANTHER" id="PTHR30251">
    <property type="entry name" value="PILUS ASSEMBLY CHAPERONE"/>
    <property type="match status" value="1"/>
</dbReference>
<dbReference type="InterPro" id="IPR001829">
    <property type="entry name" value="Pili_assmbl_chaperone_bac"/>
</dbReference>
<reference evidence="9 10" key="1">
    <citation type="submission" date="2024-04" db="EMBL/GenBank/DDBJ databases">
        <authorList>
            <person name="Suleimanova A.D."/>
            <person name="Pudova D.S."/>
            <person name="Shagimardanova E.I."/>
            <person name="Sharipova M.R."/>
        </authorList>
    </citation>
    <scope>NUCLEOTIDE SEQUENCE [LARGE SCALE GENOMIC DNA]</scope>
    <source>
        <strain evidence="9 10">3.1</strain>
    </source>
</reference>
<feature type="domain" description="Pili assembly chaperone N-terminal" evidence="7">
    <location>
        <begin position="26"/>
        <end position="147"/>
    </location>
</feature>
<comment type="subcellular location">
    <subcellularLocation>
        <location evidence="1">Periplasm</location>
    </subcellularLocation>
</comment>
<dbReference type="SUPFAM" id="SSF49354">
    <property type="entry name" value="PapD-like"/>
    <property type="match status" value="1"/>
</dbReference>
<dbReference type="InterPro" id="IPR016148">
    <property type="entry name" value="Pili_assmbl_chaperone_C"/>
</dbReference>
<accession>A0ABU9MQA2</accession>
<feature type="signal peptide" evidence="6">
    <location>
        <begin position="1"/>
        <end position="24"/>
    </location>
</feature>
<comment type="caution">
    <text evidence="9">The sequence shown here is derived from an EMBL/GenBank/DDBJ whole genome shotgun (WGS) entry which is preliminary data.</text>
</comment>
<feature type="chain" id="PRO_5045885043" evidence="6">
    <location>
        <begin position="25"/>
        <end position="245"/>
    </location>
</feature>
<dbReference type="Pfam" id="PF00345">
    <property type="entry name" value="PapD_N"/>
    <property type="match status" value="1"/>
</dbReference>
<keyword evidence="10" id="KW-1185">Reference proteome</keyword>
<dbReference type="InterPro" id="IPR050643">
    <property type="entry name" value="Periplasmic_pilus_chap"/>
</dbReference>
<dbReference type="PRINTS" id="PR00969">
    <property type="entry name" value="CHAPERONPILI"/>
</dbReference>
<keyword evidence="3 6" id="KW-0732">Signal</keyword>
<sequence length="245" mass="27121">MKKKSFNLIASLLLAGSLSAPSLASVTIIGTRVIYPAAEKEVTVRLDNRSERPALVQAWIDDGDVNQAMDKINVPFVLLPPVFRMEANKGQTLRIVFTGSDLPATKESIYWLNVLDIPPRDKSLADKNQLQMAIRSRIKLFYRPTPLDYKGALAAANMLVWRKGNKTNQLTAVNNSPYYINVAQITAEDTTGRKIASEKGDMLEPGGSKDFTLKGANVNLIKSTFHYQYLDDYGAAQEVEGKISQ</sequence>